<keyword evidence="2" id="KW-1185">Reference proteome</keyword>
<evidence type="ECO:0000313" key="2">
    <source>
        <dbReference type="Proteomes" id="UP000701853"/>
    </source>
</evidence>
<organism evidence="1 2">
    <name type="scientific">Gossypium anomalum</name>
    <dbReference type="NCBI Taxonomy" id="47600"/>
    <lineage>
        <taxon>Eukaryota</taxon>
        <taxon>Viridiplantae</taxon>
        <taxon>Streptophyta</taxon>
        <taxon>Embryophyta</taxon>
        <taxon>Tracheophyta</taxon>
        <taxon>Spermatophyta</taxon>
        <taxon>Magnoliopsida</taxon>
        <taxon>eudicotyledons</taxon>
        <taxon>Gunneridae</taxon>
        <taxon>Pentapetalae</taxon>
        <taxon>rosids</taxon>
        <taxon>malvids</taxon>
        <taxon>Malvales</taxon>
        <taxon>Malvaceae</taxon>
        <taxon>Malvoideae</taxon>
        <taxon>Gossypium</taxon>
    </lineage>
</organism>
<dbReference type="Proteomes" id="UP000701853">
    <property type="component" value="Chromosome 5"/>
</dbReference>
<protein>
    <submittedName>
        <fullName evidence="1">Uncharacterized protein</fullName>
    </submittedName>
</protein>
<reference evidence="1 2" key="1">
    <citation type="journal article" date="2021" name="bioRxiv">
        <title>The Gossypium anomalum genome as a resource for cotton improvement and evolutionary analysis of hybrid incompatibility.</title>
        <authorList>
            <person name="Grover C.E."/>
            <person name="Yuan D."/>
            <person name="Arick M.A."/>
            <person name="Miller E.R."/>
            <person name="Hu G."/>
            <person name="Peterson D.G."/>
            <person name="Wendel J.F."/>
            <person name="Udall J.A."/>
        </authorList>
    </citation>
    <scope>NUCLEOTIDE SEQUENCE [LARGE SCALE GENOMIC DNA]</scope>
    <source>
        <strain evidence="1">JFW-Udall</strain>
        <tissue evidence="1">Leaf</tissue>
    </source>
</reference>
<sequence length="54" mass="5551">MKGVARVLFSVTVAANVAEVAEIGVVKVGIVIFSLADKNDNEMAFSLVVSGANV</sequence>
<proteinExistence type="predicted"/>
<dbReference type="EMBL" id="JAHUZN010000005">
    <property type="protein sequence ID" value="KAG8492550.1"/>
    <property type="molecule type" value="Genomic_DNA"/>
</dbReference>
<name>A0A8J5ZCB9_9ROSI</name>
<dbReference type="AlphaFoldDB" id="A0A8J5ZCB9"/>
<gene>
    <name evidence="1" type="ORF">CXB51_009991</name>
</gene>
<accession>A0A8J5ZCB9</accession>
<comment type="caution">
    <text evidence="1">The sequence shown here is derived from an EMBL/GenBank/DDBJ whole genome shotgun (WGS) entry which is preliminary data.</text>
</comment>
<evidence type="ECO:0000313" key="1">
    <source>
        <dbReference type="EMBL" id="KAG8492550.1"/>
    </source>
</evidence>